<organism evidence="1 2">
    <name type="scientific">Candidatus Yanofskybacteria bacterium RIFCSPHIGHO2_01_FULL_45_42</name>
    <dbReference type="NCBI Taxonomy" id="1802671"/>
    <lineage>
        <taxon>Bacteria</taxon>
        <taxon>Candidatus Yanofskyibacteriota</taxon>
    </lineage>
</organism>
<dbReference type="Proteomes" id="UP000178023">
    <property type="component" value="Unassembled WGS sequence"/>
</dbReference>
<reference evidence="1 2" key="1">
    <citation type="journal article" date="2016" name="Nat. Commun.">
        <title>Thousands of microbial genomes shed light on interconnected biogeochemical processes in an aquifer system.</title>
        <authorList>
            <person name="Anantharaman K."/>
            <person name="Brown C.T."/>
            <person name="Hug L.A."/>
            <person name="Sharon I."/>
            <person name="Castelle C.J."/>
            <person name="Probst A.J."/>
            <person name="Thomas B.C."/>
            <person name="Singh A."/>
            <person name="Wilkins M.J."/>
            <person name="Karaoz U."/>
            <person name="Brodie E.L."/>
            <person name="Williams K.H."/>
            <person name="Hubbard S.S."/>
            <person name="Banfield J.F."/>
        </authorList>
    </citation>
    <scope>NUCLEOTIDE SEQUENCE [LARGE SCALE GENOMIC DNA]</scope>
</reference>
<sequence length="130" mass="14566">MNLEVKMRKTNFSISGQLLYCLEEIAEHMNLGRENALALCINITLSKILTAEISKKSFEYPRVSIPNIDPGSCDAVIEGNLFTFLEYISLYLRKSPDGALLVCITEGYANICQAKNDITPTRVVIFEPVF</sequence>
<evidence type="ECO:0000313" key="1">
    <source>
        <dbReference type="EMBL" id="OGN07537.1"/>
    </source>
</evidence>
<comment type="caution">
    <text evidence="1">The sequence shown here is derived from an EMBL/GenBank/DDBJ whole genome shotgun (WGS) entry which is preliminary data.</text>
</comment>
<gene>
    <name evidence="1" type="ORF">A2750_01205</name>
</gene>
<name>A0A1F8F329_9BACT</name>
<proteinExistence type="predicted"/>
<accession>A0A1F8F329</accession>
<evidence type="ECO:0000313" key="2">
    <source>
        <dbReference type="Proteomes" id="UP000178023"/>
    </source>
</evidence>
<dbReference type="EMBL" id="MGJL01000024">
    <property type="protein sequence ID" value="OGN07537.1"/>
    <property type="molecule type" value="Genomic_DNA"/>
</dbReference>
<protein>
    <submittedName>
        <fullName evidence="1">Uncharacterized protein</fullName>
    </submittedName>
</protein>
<dbReference type="AlphaFoldDB" id="A0A1F8F329"/>